<gene>
    <name evidence="6" type="ORF">M408DRAFT_25203</name>
</gene>
<keyword evidence="1" id="KW-0677">Repeat</keyword>
<protein>
    <recommendedName>
        <fullName evidence="5">CHAT domain-containing protein</fullName>
    </recommendedName>
</protein>
<organism evidence="6 7">
    <name type="scientific">Serendipita vermifera MAFF 305830</name>
    <dbReference type="NCBI Taxonomy" id="933852"/>
    <lineage>
        <taxon>Eukaryota</taxon>
        <taxon>Fungi</taxon>
        <taxon>Dikarya</taxon>
        <taxon>Basidiomycota</taxon>
        <taxon>Agaricomycotina</taxon>
        <taxon>Agaricomycetes</taxon>
        <taxon>Sebacinales</taxon>
        <taxon>Serendipitaceae</taxon>
        <taxon>Serendipita</taxon>
    </lineage>
</organism>
<dbReference type="InterPro" id="IPR051012">
    <property type="entry name" value="CellSynth/LPSAsmb/PSIAsmb"/>
</dbReference>
<dbReference type="InterPro" id="IPR019734">
    <property type="entry name" value="TPR_rpt"/>
</dbReference>
<feature type="region of interest" description="Disordered" evidence="4">
    <location>
        <begin position="646"/>
        <end position="676"/>
    </location>
</feature>
<evidence type="ECO:0000256" key="1">
    <source>
        <dbReference type="ARBA" id="ARBA00022737"/>
    </source>
</evidence>
<dbReference type="PANTHER" id="PTHR45586">
    <property type="entry name" value="TPR REPEAT-CONTAINING PROTEIN PA4667"/>
    <property type="match status" value="1"/>
</dbReference>
<dbReference type="Gene3D" id="1.25.40.10">
    <property type="entry name" value="Tetratricopeptide repeat domain"/>
    <property type="match status" value="3"/>
</dbReference>
<proteinExistence type="predicted"/>
<evidence type="ECO:0000256" key="2">
    <source>
        <dbReference type="ARBA" id="ARBA00022803"/>
    </source>
</evidence>
<dbReference type="HOGENOM" id="CLU_001305_0_3_1"/>
<dbReference type="Pfam" id="PF12770">
    <property type="entry name" value="CHAT"/>
    <property type="match status" value="1"/>
</dbReference>
<keyword evidence="2 3" id="KW-0802">TPR repeat</keyword>
<reference evidence="7" key="2">
    <citation type="submission" date="2015-01" db="EMBL/GenBank/DDBJ databases">
        <title>Evolutionary Origins and Diversification of the Mycorrhizal Mutualists.</title>
        <authorList>
            <consortium name="DOE Joint Genome Institute"/>
            <consortium name="Mycorrhizal Genomics Consortium"/>
            <person name="Kohler A."/>
            <person name="Kuo A."/>
            <person name="Nagy L.G."/>
            <person name="Floudas D."/>
            <person name="Copeland A."/>
            <person name="Barry K.W."/>
            <person name="Cichocki N."/>
            <person name="Veneault-Fourrey C."/>
            <person name="LaButti K."/>
            <person name="Lindquist E.A."/>
            <person name="Lipzen A."/>
            <person name="Lundell T."/>
            <person name="Morin E."/>
            <person name="Murat C."/>
            <person name="Riley R."/>
            <person name="Ohm R."/>
            <person name="Sun H."/>
            <person name="Tunlid A."/>
            <person name="Henrissat B."/>
            <person name="Grigoriev I.V."/>
            <person name="Hibbett D.S."/>
            <person name="Martin F."/>
        </authorList>
    </citation>
    <scope>NUCLEOTIDE SEQUENCE [LARGE SCALE GENOMIC DNA]</scope>
    <source>
        <strain evidence="7">MAFF 305830</strain>
    </source>
</reference>
<dbReference type="SUPFAM" id="SSF48452">
    <property type="entry name" value="TPR-like"/>
    <property type="match status" value="2"/>
</dbReference>
<dbReference type="PANTHER" id="PTHR45586:SF1">
    <property type="entry name" value="LIPOPOLYSACCHARIDE ASSEMBLY PROTEIN B"/>
    <property type="match status" value="1"/>
</dbReference>
<sequence length="1446" mass="160758">MSQTKNPNDPYPEDIRKFALAIADDLRQFLNSLMQILKYIEGEDFGPAGAQTVIDQTFIDLCGDYPGSVNIRRSGERFEELKGLDWEELQILDPHQLTRVDEERLLVPSSEQGALISSKDRVPVDAAHNTNESPSKISKEPEPPTGDSPMEMLHIGEKAHPITPVAGYDLGEEEADSVPAKKVADKVPKRWDKSNGAIESLRRLLTAQKMQTAQDMLPILSSVTSRVAPLEDFPGVTTENIDEEQDINSVGAAFEELYSHDNTDVHLTRQVCHPDPLLMRVNVTSDIERGISHCRIALKATVDGDLNKPEILNQLAIYLELRFRHSHIVDDLQEAASSLQTALELTPDGHPTRPALLANVGNILQTRFVRNGDVTDREQAILHEQQAVNLTPDAHPTKPRRRQNLANSLQSRFRLHENVDDLELAISLFQEAVDLTPDNRLDRSILLENLASAMNLRFRLLGRLSDLEDYILILQNAVDIVPDGHHGNAQKPSHLHQLGDALEKCFEYGNNIQDLSDVISNYQGAVQLTPDGDVSKPHRLHQLGGALQKRYVCLKNPDDLEGAISNNQKAVELATDSHPEKAVFLNGLGDAQSMRFELLGDDKDLESAISNLYKAAELTPRQHQDGNLRTMRPKQLEEAKRIQELRQAELARPEAEKPDQECSTKGENKSAKTLPSDHTSRLVFLADTLMKRFNESPNEEDLKRAISYYQKAVDFTPDHHSDKPSYLTLLGDAFMLCFEHFGDPDHLDQAISNQEKALTLTPNEHPSSFSPENILAEMKSGASLDDVISKLQKSGGFSDGSNVALLIHCGMELQTRFERLGNPKDLESAISILQRANDLTAQDHKNKPLCHCSLGGALLARFGYVGNPEDLQNAIVKLRESVKLIKDGDPSEPIFLNTLGRALLADFEHCNEYADINTVISTLETAVNLTPKDDPKRLHYLHDYGNALRVQDASESPISAYTCAINLLPLVAPLGSNITHQHAVLAKVGGIARDAVAAGILHDKPIMGLEWAEQVRSIVWQNLLSLRALLHDLRRNHPELAHRLQEISEKMEKPYGDAVIGSKEVALPTEDVARMHSALALEWQNTLKEVRKKPHFESFLMPKTFDALRDAARDGPVVILNVQDSRCDALVLIERESNFRVNNIPLESFSYQTAQELLETMKSVLSSARIKPVIKGLRYSVELDNPPRIWWCPTGPLAFLPIHAAGLYNPDTPGEKVSDYVISSYTPNLTSILSQDRDLGEDFQLLTVALPSISYAPSLPCAKEEVERIHSLAEGVFLVELMDESATVARVKNEIKKSDWIHLACHGEQVANKAMASGFLLHDKKLELSKMLKMSLPRADFAFLSACQTATGDETIPEESMHLASGMLFAGYRGVIATMWSINDNDAPVVAEDVYRQVLKDGKPNRKGAARALHEALKRLRAASKGAGEDAKEDFLSWVPFIHIGR</sequence>
<feature type="repeat" description="TPR" evidence="3">
    <location>
        <begin position="406"/>
        <end position="439"/>
    </location>
</feature>
<dbReference type="EMBL" id="KN824304">
    <property type="protein sequence ID" value="KIM26734.1"/>
    <property type="molecule type" value="Genomic_DNA"/>
</dbReference>
<reference evidence="6 7" key="1">
    <citation type="submission" date="2014-04" db="EMBL/GenBank/DDBJ databases">
        <authorList>
            <consortium name="DOE Joint Genome Institute"/>
            <person name="Kuo A."/>
            <person name="Zuccaro A."/>
            <person name="Kohler A."/>
            <person name="Nagy L.G."/>
            <person name="Floudas D."/>
            <person name="Copeland A."/>
            <person name="Barry K.W."/>
            <person name="Cichocki N."/>
            <person name="Veneault-Fourrey C."/>
            <person name="LaButti K."/>
            <person name="Lindquist E.A."/>
            <person name="Lipzen A."/>
            <person name="Lundell T."/>
            <person name="Morin E."/>
            <person name="Murat C."/>
            <person name="Sun H."/>
            <person name="Tunlid A."/>
            <person name="Henrissat B."/>
            <person name="Grigoriev I.V."/>
            <person name="Hibbett D.S."/>
            <person name="Martin F."/>
            <person name="Nordberg H.P."/>
            <person name="Cantor M.N."/>
            <person name="Hua S.X."/>
        </authorList>
    </citation>
    <scope>NUCLEOTIDE SEQUENCE [LARGE SCALE GENOMIC DNA]</scope>
    <source>
        <strain evidence="6 7">MAFF 305830</strain>
    </source>
</reference>
<dbReference type="STRING" id="933852.A0A0C3B3H4"/>
<keyword evidence="7" id="KW-1185">Reference proteome</keyword>
<dbReference type="InterPro" id="IPR011990">
    <property type="entry name" value="TPR-like_helical_dom_sf"/>
</dbReference>
<feature type="region of interest" description="Disordered" evidence="4">
    <location>
        <begin position="117"/>
        <end position="150"/>
    </location>
</feature>
<dbReference type="InterPro" id="IPR024983">
    <property type="entry name" value="CHAT_dom"/>
</dbReference>
<feature type="domain" description="CHAT" evidence="5">
    <location>
        <begin position="1170"/>
        <end position="1446"/>
    </location>
</feature>
<evidence type="ECO:0000313" key="6">
    <source>
        <dbReference type="EMBL" id="KIM26734.1"/>
    </source>
</evidence>
<name>A0A0C3B3H4_SERVB</name>
<dbReference type="PROSITE" id="PS50005">
    <property type="entry name" value="TPR"/>
    <property type="match status" value="1"/>
</dbReference>
<evidence type="ECO:0000259" key="5">
    <source>
        <dbReference type="Pfam" id="PF12770"/>
    </source>
</evidence>
<dbReference type="Proteomes" id="UP000054097">
    <property type="component" value="Unassembled WGS sequence"/>
</dbReference>
<feature type="compositionally biased region" description="Basic and acidic residues" evidence="4">
    <location>
        <begin position="646"/>
        <end position="670"/>
    </location>
</feature>
<dbReference type="OrthoDB" id="9991317at2759"/>
<evidence type="ECO:0000313" key="7">
    <source>
        <dbReference type="Proteomes" id="UP000054097"/>
    </source>
</evidence>
<accession>A0A0C3B3H4</accession>
<evidence type="ECO:0000256" key="4">
    <source>
        <dbReference type="SAM" id="MobiDB-lite"/>
    </source>
</evidence>
<evidence type="ECO:0000256" key="3">
    <source>
        <dbReference type="PROSITE-ProRule" id="PRU00339"/>
    </source>
</evidence>